<protein>
    <submittedName>
        <fullName evidence="2">Uncharacterized protein</fullName>
    </submittedName>
</protein>
<accession>A0A5B9DYL1</accession>
<dbReference type="AlphaFoldDB" id="A0A5B9DYL1"/>
<dbReference type="Proteomes" id="UP000321807">
    <property type="component" value="Chromosome"/>
</dbReference>
<reference evidence="2 3" key="1">
    <citation type="submission" date="2019-08" db="EMBL/GenBank/DDBJ databases">
        <title>Complete genome sequence of Rhodanobacter glycinis strain T01E-68 isolated from tomato root.</title>
        <authorList>
            <person name="Weon H.-Y."/>
            <person name="Lee S.A."/>
        </authorList>
    </citation>
    <scope>NUCLEOTIDE SEQUENCE [LARGE SCALE GENOMIC DNA]</scope>
    <source>
        <strain evidence="2 3">T01E-68</strain>
    </source>
</reference>
<evidence type="ECO:0000313" key="3">
    <source>
        <dbReference type="Proteomes" id="UP000321807"/>
    </source>
</evidence>
<name>A0A5B9DYL1_9GAMM</name>
<keyword evidence="1" id="KW-1133">Transmembrane helix</keyword>
<feature type="transmembrane region" description="Helical" evidence="1">
    <location>
        <begin position="81"/>
        <end position="99"/>
    </location>
</feature>
<dbReference type="EMBL" id="CP042807">
    <property type="protein sequence ID" value="QEE23097.1"/>
    <property type="molecule type" value="Genomic_DNA"/>
</dbReference>
<dbReference type="KEGG" id="rgl:CS053_00250"/>
<proteinExistence type="predicted"/>
<dbReference type="RefSeq" id="WP_147625897.1">
    <property type="nucleotide sequence ID" value="NZ_CP042807.1"/>
</dbReference>
<keyword evidence="1" id="KW-0472">Membrane</keyword>
<evidence type="ECO:0000313" key="2">
    <source>
        <dbReference type="EMBL" id="QEE23097.1"/>
    </source>
</evidence>
<gene>
    <name evidence="2" type="ORF">CS053_00250</name>
</gene>
<feature type="transmembrane region" description="Helical" evidence="1">
    <location>
        <begin position="105"/>
        <end position="127"/>
    </location>
</feature>
<feature type="transmembrane region" description="Helical" evidence="1">
    <location>
        <begin position="7"/>
        <end position="33"/>
    </location>
</feature>
<keyword evidence="1" id="KW-0812">Transmembrane</keyword>
<evidence type="ECO:0000256" key="1">
    <source>
        <dbReference type="SAM" id="Phobius"/>
    </source>
</evidence>
<sequence>MLPGKLSLYLIAIGVVLPSTMVAAFFSLLGAGFASDALRRHEHALAGLVALAALVAGWFGLVTLWRLHYRLLHARLDFNRPAAWAGLACGSVVVLALVLSSGGTLVFRVSFFGWPLLAAAYYAVVLWRLPTRAAGERQHDMNGPKDWRLR</sequence>
<organism evidence="2 3">
    <name type="scientific">Rhodanobacter glycinis</name>
    <dbReference type="NCBI Taxonomy" id="582702"/>
    <lineage>
        <taxon>Bacteria</taxon>
        <taxon>Pseudomonadati</taxon>
        <taxon>Pseudomonadota</taxon>
        <taxon>Gammaproteobacteria</taxon>
        <taxon>Lysobacterales</taxon>
        <taxon>Rhodanobacteraceae</taxon>
        <taxon>Rhodanobacter</taxon>
    </lineage>
</organism>
<feature type="transmembrane region" description="Helical" evidence="1">
    <location>
        <begin position="45"/>
        <end position="69"/>
    </location>
</feature>